<keyword evidence="7" id="KW-0975">Bacterial flagellum</keyword>
<dbReference type="RefSeq" id="WP_125241640.1">
    <property type="nucleotide sequence ID" value="NZ_RSED01000002.1"/>
</dbReference>
<dbReference type="EMBL" id="RSED01000002">
    <property type="protein sequence ID" value="RRS05733.1"/>
    <property type="molecule type" value="Genomic_DNA"/>
</dbReference>
<dbReference type="Pfam" id="PF04347">
    <property type="entry name" value="FliO"/>
    <property type="match status" value="1"/>
</dbReference>
<dbReference type="GO" id="GO:0044781">
    <property type="term" value="P:bacterial-type flagellum organization"/>
    <property type="evidence" value="ECO:0007669"/>
    <property type="project" value="InterPro"/>
</dbReference>
<keyword evidence="3" id="KW-1003">Cell membrane</keyword>
<accession>A0A426VFN1</accession>
<evidence type="ECO:0000256" key="9">
    <source>
        <dbReference type="SAM" id="Phobius"/>
    </source>
</evidence>
<proteinExistence type="inferred from homology"/>
<keyword evidence="10" id="KW-0969">Cilium</keyword>
<evidence type="ECO:0000256" key="1">
    <source>
        <dbReference type="ARBA" id="ARBA00004117"/>
    </source>
</evidence>
<keyword evidence="5 9" id="KW-1133">Transmembrane helix</keyword>
<name>A0A426VFN1_9BURK</name>
<evidence type="ECO:0000256" key="3">
    <source>
        <dbReference type="ARBA" id="ARBA00022475"/>
    </source>
</evidence>
<protein>
    <submittedName>
        <fullName evidence="10">Flagellar biogenesis protein</fullName>
    </submittedName>
</protein>
<gene>
    <name evidence="10" type="ORF">EIP75_02375</name>
</gene>
<dbReference type="OrthoDB" id="8905632at2"/>
<dbReference type="Proteomes" id="UP000269265">
    <property type="component" value="Unassembled WGS sequence"/>
</dbReference>
<dbReference type="AlphaFoldDB" id="A0A426VFN1"/>
<reference evidence="10 11" key="1">
    <citation type="submission" date="2018-12" db="EMBL/GenBank/DDBJ databases">
        <title>The whole draft genome of Aquabacterium sp. SJQ9.</title>
        <authorList>
            <person name="Sun L."/>
            <person name="Gao X."/>
            <person name="Chen W."/>
            <person name="Huang K."/>
        </authorList>
    </citation>
    <scope>NUCLEOTIDE SEQUENCE [LARGE SCALE GENOMIC DNA]</scope>
    <source>
        <strain evidence="10 11">SJQ9</strain>
    </source>
</reference>
<evidence type="ECO:0000313" key="11">
    <source>
        <dbReference type="Proteomes" id="UP000269265"/>
    </source>
</evidence>
<dbReference type="GO" id="GO:0005886">
    <property type="term" value="C:plasma membrane"/>
    <property type="evidence" value="ECO:0007669"/>
    <property type="project" value="UniProtKB-SubCell"/>
</dbReference>
<dbReference type="PANTHER" id="PTHR38766:SF1">
    <property type="entry name" value="FLAGELLAR PROTEIN FLIO"/>
    <property type="match status" value="1"/>
</dbReference>
<keyword evidence="6 9" id="KW-0472">Membrane</keyword>
<keyword evidence="10" id="KW-0282">Flagellum</keyword>
<keyword evidence="4 9" id="KW-0812">Transmembrane</keyword>
<comment type="caution">
    <text evidence="10">The sequence shown here is derived from an EMBL/GenBank/DDBJ whole genome shotgun (WGS) entry which is preliminary data.</text>
</comment>
<evidence type="ECO:0000256" key="5">
    <source>
        <dbReference type="ARBA" id="ARBA00022989"/>
    </source>
</evidence>
<sequence>MQSTGLMVFWLLIVLALIPVSLWLLKRSGMATGLQGEGAAAVLKPVAQVSLGNGQRVVTIEVNSGEQRTWLVLGVTGQQINTLHTMDAPAAQPGANNVRPLPPFAQLLRRVADRQGASSSATGSPQDPRA</sequence>
<evidence type="ECO:0000256" key="6">
    <source>
        <dbReference type="ARBA" id="ARBA00023136"/>
    </source>
</evidence>
<evidence type="ECO:0000256" key="2">
    <source>
        <dbReference type="ARBA" id="ARBA00004236"/>
    </source>
</evidence>
<feature type="transmembrane region" description="Helical" evidence="9">
    <location>
        <begin position="6"/>
        <end position="25"/>
    </location>
</feature>
<dbReference type="PANTHER" id="PTHR38766">
    <property type="entry name" value="FLAGELLAR PROTEIN FLIO"/>
    <property type="match status" value="1"/>
</dbReference>
<keyword evidence="10" id="KW-0966">Cell projection</keyword>
<evidence type="ECO:0000313" key="10">
    <source>
        <dbReference type="EMBL" id="RRS05733.1"/>
    </source>
</evidence>
<comment type="similarity">
    <text evidence="8">Belongs to the FliO/MopB family.</text>
</comment>
<evidence type="ECO:0000256" key="7">
    <source>
        <dbReference type="ARBA" id="ARBA00023143"/>
    </source>
</evidence>
<evidence type="ECO:0000256" key="4">
    <source>
        <dbReference type="ARBA" id="ARBA00022692"/>
    </source>
</evidence>
<dbReference type="GO" id="GO:0009425">
    <property type="term" value="C:bacterial-type flagellum basal body"/>
    <property type="evidence" value="ECO:0007669"/>
    <property type="project" value="UniProtKB-SubCell"/>
</dbReference>
<evidence type="ECO:0000256" key="8">
    <source>
        <dbReference type="ARBA" id="ARBA00037937"/>
    </source>
</evidence>
<dbReference type="InterPro" id="IPR052205">
    <property type="entry name" value="FliO/MopB"/>
</dbReference>
<comment type="subcellular location">
    <subcellularLocation>
        <location evidence="1">Bacterial flagellum basal body</location>
    </subcellularLocation>
    <subcellularLocation>
        <location evidence="2">Cell membrane</location>
    </subcellularLocation>
</comment>
<dbReference type="InterPro" id="IPR022781">
    <property type="entry name" value="Flagellar_biosynth_FliO"/>
</dbReference>
<keyword evidence="11" id="KW-1185">Reference proteome</keyword>
<organism evidence="10 11">
    <name type="scientific">Aquabacterium soli</name>
    <dbReference type="NCBI Taxonomy" id="2493092"/>
    <lineage>
        <taxon>Bacteria</taxon>
        <taxon>Pseudomonadati</taxon>
        <taxon>Pseudomonadota</taxon>
        <taxon>Betaproteobacteria</taxon>
        <taxon>Burkholderiales</taxon>
        <taxon>Aquabacterium</taxon>
    </lineage>
</organism>